<dbReference type="RefSeq" id="WP_310404119.1">
    <property type="nucleotide sequence ID" value="NZ_JAVDWW010000006.1"/>
</dbReference>
<evidence type="ECO:0000259" key="7">
    <source>
        <dbReference type="PROSITE" id="PS50931"/>
    </source>
</evidence>
<dbReference type="EMBL" id="JAVDWW010000006">
    <property type="protein sequence ID" value="MDR7170299.1"/>
    <property type="molecule type" value="Genomic_DNA"/>
</dbReference>
<organism evidence="8 9">
    <name type="scientific">Nocardia kruczakiae</name>
    <dbReference type="NCBI Taxonomy" id="261477"/>
    <lineage>
        <taxon>Bacteria</taxon>
        <taxon>Bacillati</taxon>
        <taxon>Actinomycetota</taxon>
        <taxon>Actinomycetes</taxon>
        <taxon>Mycobacteriales</taxon>
        <taxon>Nocardiaceae</taxon>
        <taxon>Nocardia</taxon>
    </lineage>
</organism>
<dbReference type="Pfam" id="PF00126">
    <property type="entry name" value="HTH_1"/>
    <property type="match status" value="1"/>
</dbReference>
<dbReference type="SUPFAM" id="SSF53850">
    <property type="entry name" value="Periplasmic binding protein-like II"/>
    <property type="match status" value="1"/>
</dbReference>
<dbReference type="SUPFAM" id="SSF46785">
    <property type="entry name" value="Winged helix' DNA-binding domain"/>
    <property type="match status" value="1"/>
</dbReference>
<evidence type="ECO:0000256" key="5">
    <source>
        <dbReference type="ARBA" id="ARBA00023163"/>
    </source>
</evidence>
<evidence type="ECO:0000256" key="4">
    <source>
        <dbReference type="ARBA" id="ARBA00023159"/>
    </source>
</evidence>
<dbReference type="PANTHER" id="PTHR30346:SF0">
    <property type="entry name" value="HCA OPERON TRANSCRIPTIONAL ACTIVATOR HCAR"/>
    <property type="match status" value="1"/>
</dbReference>
<comment type="similarity">
    <text evidence="1">Belongs to the LysR transcriptional regulatory family.</text>
</comment>
<dbReference type="PRINTS" id="PR00039">
    <property type="entry name" value="HTHLYSR"/>
</dbReference>
<comment type="caution">
    <text evidence="8">The sequence shown here is derived from an EMBL/GenBank/DDBJ whole genome shotgun (WGS) entry which is preliminary data.</text>
</comment>
<dbReference type="InterPro" id="IPR000847">
    <property type="entry name" value="LysR_HTH_N"/>
</dbReference>
<evidence type="ECO:0000256" key="2">
    <source>
        <dbReference type="ARBA" id="ARBA00023015"/>
    </source>
</evidence>
<evidence type="ECO:0000256" key="3">
    <source>
        <dbReference type="ARBA" id="ARBA00023125"/>
    </source>
</evidence>
<keyword evidence="3 8" id="KW-0238">DNA-binding</keyword>
<dbReference type="PANTHER" id="PTHR30346">
    <property type="entry name" value="TRANSCRIPTIONAL DUAL REGULATOR HCAR-RELATED"/>
    <property type="match status" value="1"/>
</dbReference>
<dbReference type="InterPro" id="IPR005119">
    <property type="entry name" value="LysR_subst-bd"/>
</dbReference>
<feature type="domain" description="HTH lysR-type" evidence="7">
    <location>
        <begin position="11"/>
        <end position="68"/>
    </location>
</feature>
<evidence type="ECO:0000313" key="9">
    <source>
        <dbReference type="Proteomes" id="UP001251217"/>
    </source>
</evidence>
<keyword evidence="4" id="KW-0010">Activator</keyword>
<dbReference type="Gene3D" id="3.40.190.10">
    <property type="entry name" value="Periplasmic binding protein-like II"/>
    <property type="match status" value="2"/>
</dbReference>
<dbReference type="InterPro" id="IPR036390">
    <property type="entry name" value="WH_DNA-bd_sf"/>
</dbReference>
<keyword evidence="5" id="KW-0804">Transcription</keyword>
<keyword evidence="2" id="KW-0805">Transcription regulation</keyword>
<proteinExistence type="inferred from homology"/>
<keyword evidence="9" id="KW-1185">Reference proteome</keyword>
<gene>
    <name evidence="8" type="ORF">J2W56_004050</name>
</gene>
<feature type="region of interest" description="Disordered" evidence="6">
    <location>
        <begin position="332"/>
        <end position="357"/>
    </location>
</feature>
<reference evidence="8 9" key="1">
    <citation type="submission" date="2023-07" db="EMBL/GenBank/DDBJ databases">
        <title>Sorghum-associated microbial communities from plants grown in Nebraska, USA.</title>
        <authorList>
            <person name="Schachtman D."/>
        </authorList>
    </citation>
    <scope>NUCLEOTIDE SEQUENCE [LARGE SCALE GENOMIC DNA]</scope>
    <source>
        <strain evidence="8 9">4272</strain>
    </source>
</reference>
<evidence type="ECO:0000313" key="8">
    <source>
        <dbReference type="EMBL" id="MDR7170299.1"/>
    </source>
</evidence>
<evidence type="ECO:0000256" key="1">
    <source>
        <dbReference type="ARBA" id="ARBA00009437"/>
    </source>
</evidence>
<dbReference type="Gene3D" id="1.10.10.10">
    <property type="entry name" value="Winged helix-like DNA-binding domain superfamily/Winged helix DNA-binding domain"/>
    <property type="match status" value="1"/>
</dbReference>
<dbReference type="Proteomes" id="UP001251217">
    <property type="component" value="Unassembled WGS sequence"/>
</dbReference>
<evidence type="ECO:0000256" key="6">
    <source>
        <dbReference type="SAM" id="MobiDB-lite"/>
    </source>
</evidence>
<sequence length="357" mass="37919">MVVGGGASADLDLAAVRAFVAAAEERQFSLAAVVLGISQQAVSKRIAKLEAQLGVALFDRVPAGIVPTAAGARLLPHARALLAVAETAVAAVGEMPRPLRVAVQGERQGATEQMRFYLDRNPGAETEIVISNVFVTSRDMVVHGRADAAFARPSGGPRPLPADIAAVPAYVDPAHLLVGRDHPLAGRSAVPLAELGAYTVWIPGAGVASEWADFYRELSEFCGVTIDTTPRDRARFPGPDGIEAMLARIAASDTLATVSSDHFRNPWHPHIRRVPIVDPTPAYPHALLWSTANTHPGLPPLIEHFRTTYNRDIAAGCWLPVADRERFAGAAPRIPVRPRTSEGAADQAPIRNAGRSG</sequence>
<dbReference type="InterPro" id="IPR036388">
    <property type="entry name" value="WH-like_DNA-bd_sf"/>
</dbReference>
<dbReference type="PROSITE" id="PS50931">
    <property type="entry name" value="HTH_LYSR"/>
    <property type="match status" value="1"/>
</dbReference>
<protein>
    <submittedName>
        <fullName evidence="8">DNA-binding transcriptional LysR family regulator</fullName>
    </submittedName>
</protein>
<dbReference type="GO" id="GO:0003677">
    <property type="term" value="F:DNA binding"/>
    <property type="evidence" value="ECO:0007669"/>
    <property type="project" value="UniProtKB-KW"/>
</dbReference>
<dbReference type="Pfam" id="PF03466">
    <property type="entry name" value="LysR_substrate"/>
    <property type="match status" value="1"/>
</dbReference>
<name>A0ABU1XIX4_9NOCA</name>
<accession>A0ABU1XIX4</accession>